<proteinExistence type="inferred from homology"/>
<keyword evidence="8" id="KW-1185">Reference proteome</keyword>
<dbReference type="EMBL" id="JAEKNR010000081">
    <property type="protein sequence ID" value="MBJ7597800.1"/>
    <property type="molecule type" value="Genomic_DNA"/>
</dbReference>
<dbReference type="SUPFAM" id="SSF50249">
    <property type="entry name" value="Nucleic acid-binding proteins"/>
    <property type="match status" value="1"/>
</dbReference>
<gene>
    <name evidence="7" type="primary">ligD</name>
    <name evidence="7" type="ORF">JF922_06910</name>
</gene>
<dbReference type="PANTHER" id="PTHR45674">
    <property type="entry name" value="DNA LIGASE 1/3 FAMILY MEMBER"/>
    <property type="match status" value="1"/>
</dbReference>
<dbReference type="CDD" id="cd07971">
    <property type="entry name" value="OBF_DNA_ligase_LigD"/>
    <property type="match status" value="1"/>
</dbReference>
<feature type="compositionally biased region" description="Basic and acidic residues" evidence="5">
    <location>
        <begin position="37"/>
        <end position="46"/>
    </location>
</feature>
<dbReference type="InterPro" id="IPR012309">
    <property type="entry name" value="DNA_ligase_ATP-dep_C"/>
</dbReference>
<evidence type="ECO:0000256" key="2">
    <source>
        <dbReference type="ARBA" id="ARBA00012727"/>
    </source>
</evidence>
<dbReference type="GO" id="GO:0005524">
    <property type="term" value="F:ATP binding"/>
    <property type="evidence" value="ECO:0007669"/>
    <property type="project" value="InterPro"/>
</dbReference>
<dbReference type="NCBIfam" id="TIGR02779">
    <property type="entry name" value="NHEJ_ligase_lig"/>
    <property type="match status" value="1"/>
</dbReference>
<dbReference type="Pfam" id="PF13298">
    <property type="entry name" value="LigD_N"/>
    <property type="match status" value="1"/>
</dbReference>
<evidence type="ECO:0000256" key="5">
    <source>
        <dbReference type="SAM" id="MobiDB-lite"/>
    </source>
</evidence>
<accession>A0A934N271</accession>
<evidence type="ECO:0000256" key="4">
    <source>
        <dbReference type="ARBA" id="ARBA00034003"/>
    </source>
</evidence>
<dbReference type="Gene3D" id="3.30.1490.70">
    <property type="match status" value="1"/>
</dbReference>
<dbReference type="InterPro" id="IPR050191">
    <property type="entry name" value="ATP-dep_DNA_ligase"/>
</dbReference>
<protein>
    <recommendedName>
        <fullName evidence="2">DNA ligase (ATP)</fullName>
        <ecNumber evidence="2">6.5.1.1</ecNumber>
    </recommendedName>
</protein>
<dbReference type="Proteomes" id="UP000612893">
    <property type="component" value="Unassembled WGS sequence"/>
</dbReference>
<dbReference type="SUPFAM" id="SSF56091">
    <property type="entry name" value="DNA ligase/mRNA capping enzyme, catalytic domain"/>
    <property type="match status" value="1"/>
</dbReference>
<dbReference type="Pfam" id="PF04679">
    <property type="entry name" value="DNA_ligase_A_C"/>
    <property type="match status" value="1"/>
</dbReference>
<dbReference type="Gene3D" id="3.30.470.30">
    <property type="entry name" value="DNA ligase/mRNA capping enzyme"/>
    <property type="match status" value="1"/>
</dbReference>
<feature type="domain" description="ATP-dependent DNA ligase family profile" evidence="6">
    <location>
        <begin position="286"/>
        <end position="409"/>
    </location>
</feature>
<comment type="catalytic activity">
    <reaction evidence="4">
        <text>ATP + (deoxyribonucleotide)n-3'-hydroxyl + 5'-phospho-(deoxyribonucleotide)m = (deoxyribonucleotide)n+m + AMP + diphosphate.</text>
        <dbReference type="EC" id="6.5.1.1"/>
    </reaction>
</comment>
<dbReference type="NCBIfam" id="TIGR02777">
    <property type="entry name" value="LigD_PE_dom"/>
    <property type="match status" value="1"/>
</dbReference>
<feature type="region of interest" description="Disordered" evidence="5">
    <location>
        <begin position="25"/>
        <end position="47"/>
    </location>
</feature>
<dbReference type="PROSITE" id="PS00333">
    <property type="entry name" value="DNA_LIGASE_A2"/>
    <property type="match status" value="1"/>
</dbReference>
<dbReference type="Gene3D" id="2.40.50.140">
    <property type="entry name" value="Nucleic acid-binding proteins"/>
    <property type="match status" value="1"/>
</dbReference>
<evidence type="ECO:0000313" key="8">
    <source>
        <dbReference type="Proteomes" id="UP000612893"/>
    </source>
</evidence>
<dbReference type="InterPro" id="IPR016059">
    <property type="entry name" value="DNA_ligase_ATP-dep_CS"/>
</dbReference>
<dbReference type="CDD" id="cd07906">
    <property type="entry name" value="Adenylation_DNA_ligase_LigD_LigC"/>
    <property type="match status" value="1"/>
</dbReference>
<dbReference type="InterPro" id="IPR012310">
    <property type="entry name" value="DNA_ligase_ATP-dep_cent"/>
</dbReference>
<dbReference type="InterPro" id="IPR014144">
    <property type="entry name" value="LigD_PE_domain"/>
</dbReference>
<dbReference type="InterPro" id="IPR014146">
    <property type="entry name" value="LigD_ligase_dom"/>
</dbReference>
<dbReference type="InterPro" id="IPR012340">
    <property type="entry name" value="NA-bd_OB-fold"/>
</dbReference>
<dbReference type="PANTHER" id="PTHR45674:SF4">
    <property type="entry name" value="DNA LIGASE 1"/>
    <property type="match status" value="1"/>
</dbReference>
<sequence>MDQVCEYLGGVGKLRSYRAKRDFQVTEEPAGAAGTSEEEKGREAEAPKPTFVVQEHHARRLHWDFRLERDGVLVSWAVPRGIPEDPRRNNLAVHVEDHPLEYGGFQGEIPKGNYGAGQVQIWDHGTYDTLKWQMDGPQKKEVMVDLHGERLHGRYVLFQTKDENWMIHRMDPPEDPQREPMPERVVPMLAKLADDIPRPDDDWAFEFKWDGIRAVAFVEGGNLRLMSRKQEDVTRRYPELRGLAGALGSRAAVLDGEIVALGPAGVPSFEQLQQRMGLTVESEVRRKMKEVPVIYMIFDVMYLEGRQLFGMPYLERRAHLLDLGLAGPSWQTPQHQVGEGAAMLQGSQAAGLEGVMAKRVDSRYEQGKRTGAWLKVKNHMTQELVIGGWAEGEGKRRGLPGALLVGYWDEEGRFVYAGKVGTGFTEDMLERLARLLAPLARESSPFDVGKPPRDAHFVEPKLVGEFKFAEWTNGGQLRAPVFKGLRDDKDPREVVRERPIQ</sequence>
<dbReference type="GO" id="GO:0006310">
    <property type="term" value="P:DNA recombination"/>
    <property type="evidence" value="ECO:0007669"/>
    <property type="project" value="InterPro"/>
</dbReference>
<dbReference type="Pfam" id="PF01068">
    <property type="entry name" value="DNA_ligase_A_M"/>
    <property type="match status" value="1"/>
</dbReference>
<comment type="caution">
    <text evidence="7">The sequence shown here is derived from an EMBL/GenBank/DDBJ whole genome shotgun (WGS) entry which is preliminary data.</text>
</comment>
<dbReference type="EC" id="6.5.1.1" evidence="2"/>
<organism evidence="7 8">
    <name type="scientific">Candidatus Nephthysia bennettiae</name>
    <dbReference type="NCBI Taxonomy" id="3127016"/>
    <lineage>
        <taxon>Bacteria</taxon>
        <taxon>Bacillati</taxon>
        <taxon>Candidatus Dormiibacterota</taxon>
        <taxon>Candidatus Dormibacteria</taxon>
        <taxon>Candidatus Dormibacterales</taxon>
        <taxon>Candidatus Dormibacteraceae</taxon>
        <taxon>Candidatus Nephthysia</taxon>
    </lineage>
</organism>
<dbReference type="PROSITE" id="PS50160">
    <property type="entry name" value="DNA_LIGASE_A3"/>
    <property type="match status" value="1"/>
</dbReference>
<name>A0A934N271_9BACT</name>
<keyword evidence="3 7" id="KW-0436">Ligase</keyword>
<evidence type="ECO:0000256" key="1">
    <source>
        <dbReference type="ARBA" id="ARBA00007572"/>
    </source>
</evidence>
<comment type="similarity">
    <text evidence="1">Belongs to the ATP-dependent DNA ligase family.</text>
</comment>
<evidence type="ECO:0000313" key="7">
    <source>
        <dbReference type="EMBL" id="MBJ7597800.1"/>
    </source>
</evidence>
<reference evidence="7" key="1">
    <citation type="submission" date="2020-10" db="EMBL/GenBank/DDBJ databases">
        <title>Ca. Dormibacterota MAGs.</title>
        <authorList>
            <person name="Montgomery K."/>
        </authorList>
    </citation>
    <scope>NUCLEOTIDE SEQUENCE [LARGE SCALE GENOMIC DNA]</scope>
    <source>
        <strain evidence="7">SC8812_S17_10</strain>
    </source>
</reference>
<dbReference type="GO" id="GO:0006281">
    <property type="term" value="P:DNA repair"/>
    <property type="evidence" value="ECO:0007669"/>
    <property type="project" value="InterPro"/>
</dbReference>
<evidence type="ECO:0000259" key="6">
    <source>
        <dbReference type="PROSITE" id="PS50160"/>
    </source>
</evidence>
<dbReference type="AlphaFoldDB" id="A0A934N271"/>
<evidence type="ECO:0000256" key="3">
    <source>
        <dbReference type="ARBA" id="ARBA00022598"/>
    </source>
</evidence>
<dbReference type="GO" id="GO:0003910">
    <property type="term" value="F:DNA ligase (ATP) activity"/>
    <property type="evidence" value="ECO:0007669"/>
    <property type="project" value="UniProtKB-EC"/>
</dbReference>